<comment type="subunit">
    <text evidence="3">Monomer.</text>
</comment>
<gene>
    <name evidence="14" type="ORF">E0F26_12310</name>
</gene>
<comment type="subcellular location">
    <subcellularLocation>
        <location evidence="1">Cell outer membrane</location>
        <topology evidence="1">Lipid-anchor</topology>
    </subcellularLocation>
</comment>
<keyword evidence="9" id="KW-0564">Palmitate</keyword>
<organism evidence="14 15">
    <name type="scientific">Candidatus Paraluminiphilus aquimaris</name>
    <dbReference type="NCBI Taxonomy" id="2518994"/>
    <lineage>
        <taxon>Bacteria</taxon>
        <taxon>Pseudomonadati</taxon>
        <taxon>Pseudomonadota</taxon>
        <taxon>Gammaproteobacteria</taxon>
        <taxon>Cellvibrionales</taxon>
        <taxon>Halieaceae</taxon>
        <taxon>Candidatus Paraluminiphilus</taxon>
    </lineage>
</organism>
<evidence type="ECO:0000256" key="12">
    <source>
        <dbReference type="ARBA" id="ARBA00023288"/>
    </source>
</evidence>
<dbReference type="Pfam" id="PF03550">
    <property type="entry name" value="LolB"/>
    <property type="match status" value="1"/>
</dbReference>
<evidence type="ECO:0000256" key="10">
    <source>
        <dbReference type="ARBA" id="ARBA00023186"/>
    </source>
</evidence>
<keyword evidence="10" id="KW-0143">Chaperone</keyword>
<keyword evidence="11" id="KW-0998">Cell outer membrane</keyword>
<dbReference type="InterPro" id="IPR029046">
    <property type="entry name" value="LolA/LolB/LppX"/>
</dbReference>
<evidence type="ECO:0000256" key="2">
    <source>
        <dbReference type="ARBA" id="ARBA00009696"/>
    </source>
</evidence>
<proteinExistence type="inferred from homology"/>
<evidence type="ECO:0000256" key="5">
    <source>
        <dbReference type="ARBA" id="ARBA00022448"/>
    </source>
</evidence>
<evidence type="ECO:0000313" key="14">
    <source>
        <dbReference type="EMBL" id="UZP75474.1"/>
    </source>
</evidence>
<accession>A0ABY6Q8S9</accession>
<evidence type="ECO:0000256" key="6">
    <source>
        <dbReference type="ARBA" id="ARBA00022729"/>
    </source>
</evidence>
<dbReference type="InterPro" id="IPR004565">
    <property type="entry name" value="OM_lipoprot_LolB"/>
</dbReference>
<feature type="signal peptide" evidence="13">
    <location>
        <begin position="1"/>
        <end position="23"/>
    </location>
</feature>
<evidence type="ECO:0000256" key="11">
    <source>
        <dbReference type="ARBA" id="ARBA00023237"/>
    </source>
</evidence>
<dbReference type="Proteomes" id="UP001317963">
    <property type="component" value="Chromosome"/>
</dbReference>
<name>A0ABY6Q8S9_9GAMM</name>
<evidence type="ECO:0000256" key="7">
    <source>
        <dbReference type="ARBA" id="ARBA00022927"/>
    </source>
</evidence>
<keyword evidence="6 13" id="KW-0732">Signal</keyword>
<keyword evidence="5" id="KW-0813">Transport</keyword>
<evidence type="ECO:0000256" key="13">
    <source>
        <dbReference type="SAM" id="SignalP"/>
    </source>
</evidence>
<evidence type="ECO:0000256" key="1">
    <source>
        <dbReference type="ARBA" id="ARBA00004459"/>
    </source>
</evidence>
<evidence type="ECO:0000313" key="15">
    <source>
        <dbReference type="Proteomes" id="UP001317963"/>
    </source>
</evidence>
<dbReference type="RefSeq" id="WP_279241959.1">
    <property type="nucleotide sequence ID" value="NZ_CP036501.1"/>
</dbReference>
<reference evidence="14 15" key="1">
    <citation type="submission" date="2019-02" db="EMBL/GenBank/DDBJ databases">
        <title>Halieaceae_genomes.</title>
        <authorList>
            <person name="Li S.-H."/>
        </authorList>
    </citation>
    <scope>NUCLEOTIDE SEQUENCE [LARGE SCALE GENOMIC DNA]</scope>
    <source>
        <strain evidence="14 15">JH123</strain>
    </source>
</reference>
<evidence type="ECO:0000256" key="9">
    <source>
        <dbReference type="ARBA" id="ARBA00023139"/>
    </source>
</evidence>
<feature type="chain" id="PRO_5046329743" description="Outer-membrane lipoprotein LolB" evidence="13">
    <location>
        <begin position="24"/>
        <end position="183"/>
    </location>
</feature>
<keyword evidence="8" id="KW-0472">Membrane</keyword>
<dbReference type="Gene3D" id="2.50.20.10">
    <property type="entry name" value="Lipoprotein localisation LolA/LolB/LppX"/>
    <property type="match status" value="1"/>
</dbReference>
<keyword evidence="7" id="KW-0653">Protein transport</keyword>
<comment type="similarity">
    <text evidence="2">Belongs to the LolB family.</text>
</comment>
<evidence type="ECO:0000256" key="8">
    <source>
        <dbReference type="ARBA" id="ARBA00023136"/>
    </source>
</evidence>
<keyword evidence="12" id="KW-0449">Lipoprotein</keyword>
<protein>
    <recommendedName>
        <fullName evidence="4">Outer-membrane lipoprotein LolB</fullName>
    </recommendedName>
</protein>
<dbReference type="SUPFAM" id="SSF89392">
    <property type="entry name" value="Prokaryotic lipoproteins and lipoprotein localization factors"/>
    <property type="match status" value="1"/>
</dbReference>
<evidence type="ECO:0000256" key="4">
    <source>
        <dbReference type="ARBA" id="ARBA00016202"/>
    </source>
</evidence>
<evidence type="ECO:0000256" key="3">
    <source>
        <dbReference type="ARBA" id="ARBA00011245"/>
    </source>
</evidence>
<dbReference type="EMBL" id="CP036501">
    <property type="protein sequence ID" value="UZP75474.1"/>
    <property type="molecule type" value="Genomic_DNA"/>
</dbReference>
<keyword evidence="15" id="KW-1185">Reference proteome</keyword>
<sequence length="183" mass="20350">MMSSRSIIIVLTLALLTNGCAHKVDTPVPYDEMRETQISVTQPWTAKGKLLVTAEDTRQSLRFTWRHQVEGEDVITLSDTLGIKALVLHQRDGVLYERQPDQSLSKLQTHQLNKDLRAFASMASQDFARTLTGEVLPASDISSEVRSWQSVGGLDAPKTILLRGADIAVKVVVSHWELENDAK</sequence>